<evidence type="ECO:0000313" key="5">
    <source>
        <dbReference type="Proteomes" id="UP000406256"/>
    </source>
</evidence>
<protein>
    <submittedName>
        <fullName evidence="4">Sugar kinase</fullName>
    </submittedName>
</protein>
<evidence type="ECO:0000259" key="3">
    <source>
        <dbReference type="Pfam" id="PF00294"/>
    </source>
</evidence>
<dbReference type="Gene3D" id="3.40.1190.20">
    <property type="match status" value="1"/>
</dbReference>
<dbReference type="PANTHER" id="PTHR10584">
    <property type="entry name" value="SUGAR KINASE"/>
    <property type="match status" value="1"/>
</dbReference>
<name>A0A5E4Y8J6_9BURK</name>
<proteinExistence type="predicted"/>
<dbReference type="PANTHER" id="PTHR10584:SF166">
    <property type="entry name" value="RIBOKINASE"/>
    <property type="match status" value="1"/>
</dbReference>
<keyword evidence="1" id="KW-0808">Transferase</keyword>
<dbReference type="InterPro" id="IPR011611">
    <property type="entry name" value="PfkB_dom"/>
</dbReference>
<organism evidence="4 5">
    <name type="scientific">Pandoraea anhela</name>
    <dbReference type="NCBI Taxonomy" id="2508295"/>
    <lineage>
        <taxon>Bacteria</taxon>
        <taxon>Pseudomonadati</taxon>
        <taxon>Pseudomonadota</taxon>
        <taxon>Betaproteobacteria</taxon>
        <taxon>Burkholderiales</taxon>
        <taxon>Burkholderiaceae</taxon>
        <taxon>Pandoraea</taxon>
    </lineage>
</organism>
<keyword evidence="2 4" id="KW-0418">Kinase</keyword>
<dbReference type="InterPro" id="IPR029056">
    <property type="entry name" value="Ribokinase-like"/>
</dbReference>
<reference evidence="4 5" key="1">
    <citation type="submission" date="2019-08" db="EMBL/GenBank/DDBJ databases">
        <authorList>
            <person name="Peeters C."/>
        </authorList>
    </citation>
    <scope>NUCLEOTIDE SEQUENCE [LARGE SCALE GENOMIC DNA]</scope>
    <source>
        <strain evidence="4 5">LMG 31108</strain>
    </source>
</reference>
<sequence length="365" mass="39190">MRSIRTTDAIRHSRADAVDAPACFLSDGHDITTASHRLPFSVGFPPLIFRKDIPVTTVICGSLAYDNIMTFEGRFGEHILPDQVHILNVSFLVPTMRRNFGGCAGNIGYSLHLLGGSPVVMATVGEDGAAYLERFQTLGMTTEFVRTVTDTMTANAMITTDLDNNQITAFHPGAMMFSSRNRVSDAKGATLGIVAPDAPDAMLTHAEGFAAAGVPFVLDPGQGLPLLSPEALRRMVELATYLAVNDYEAKLLSTKTGLSMADLQSRVEALVVTRGEHGAQIFAGGKQHDIPAVTAKRVVDPTGCGDAFRGGLLYGIEKGLDWPTTGRLASLMGSLKIAEQGPQTYAPTRSEIEAQYEEAFGHRFE</sequence>
<feature type="domain" description="Carbohydrate kinase PfkB" evidence="3">
    <location>
        <begin position="89"/>
        <end position="348"/>
    </location>
</feature>
<evidence type="ECO:0000256" key="1">
    <source>
        <dbReference type="ARBA" id="ARBA00022679"/>
    </source>
</evidence>
<dbReference type="CDD" id="cd01942">
    <property type="entry name" value="ribokinase_group_A"/>
    <property type="match status" value="1"/>
</dbReference>
<dbReference type="AlphaFoldDB" id="A0A5E4Y8J6"/>
<dbReference type="Pfam" id="PF00294">
    <property type="entry name" value="PfkB"/>
    <property type="match status" value="1"/>
</dbReference>
<dbReference type="GO" id="GO:0016301">
    <property type="term" value="F:kinase activity"/>
    <property type="evidence" value="ECO:0007669"/>
    <property type="project" value="UniProtKB-KW"/>
</dbReference>
<keyword evidence="5" id="KW-1185">Reference proteome</keyword>
<gene>
    <name evidence="4" type="ORF">PAN31108_04343</name>
</gene>
<accession>A0A5E4Y8J6</accession>
<evidence type="ECO:0000256" key="2">
    <source>
        <dbReference type="ARBA" id="ARBA00022777"/>
    </source>
</evidence>
<dbReference type="SUPFAM" id="SSF53613">
    <property type="entry name" value="Ribokinase-like"/>
    <property type="match status" value="1"/>
</dbReference>
<dbReference type="Proteomes" id="UP000406256">
    <property type="component" value="Unassembled WGS sequence"/>
</dbReference>
<dbReference type="EMBL" id="CABPSB010000020">
    <property type="protein sequence ID" value="VVE44707.1"/>
    <property type="molecule type" value="Genomic_DNA"/>
</dbReference>
<evidence type="ECO:0000313" key="4">
    <source>
        <dbReference type="EMBL" id="VVE44707.1"/>
    </source>
</evidence>